<gene>
    <name evidence="1" type="ORF">BDV25DRAFT_146998</name>
</gene>
<dbReference type="AlphaFoldDB" id="A0A5N6U9H6"/>
<evidence type="ECO:0000313" key="2">
    <source>
        <dbReference type="Proteomes" id="UP000325780"/>
    </source>
</evidence>
<dbReference type="Proteomes" id="UP000325780">
    <property type="component" value="Unassembled WGS sequence"/>
</dbReference>
<name>A0A5N6U9H6_ASPAV</name>
<organism evidence="1 2">
    <name type="scientific">Aspergillus avenaceus</name>
    <dbReference type="NCBI Taxonomy" id="36643"/>
    <lineage>
        <taxon>Eukaryota</taxon>
        <taxon>Fungi</taxon>
        <taxon>Dikarya</taxon>
        <taxon>Ascomycota</taxon>
        <taxon>Pezizomycotina</taxon>
        <taxon>Eurotiomycetes</taxon>
        <taxon>Eurotiomycetidae</taxon>
        <taxon>Eurotiales</taxon>
        <taxon>Aspergillaceae</taxon>
        <taxon>Aspergillus</taxon>
        <taxon>Aspergillus subgen. Circumdati</taxon>
    </lineage>
</organism>
<protein>
    <submittedName>
        <fullName evidence="1">Uncharacterized protein</fullName>
    </submittedName>
</protein>
<evidence type="ECO:0000313" key="1">
    <source>
        <dbReference type="EMBL" id="KAE8154791.1"/>
    </source>
</evidence>
<keyword evidence="2" id="KW-1185">Reference proteome</keyword>
<sequence length="89" mass="10133">MTSPDAWRVEERAHNVPCYFLFFSTYTATSNVLGYLPADTVRMFRPPTSFVWEAELPQRINVNVLNYLNKNETKEQGAGSSASIVFLRA</sequence>
<proteinExistence type="predicted"/>
<dbReference type="EMBL" id="ML742026">
    <property type="protein sequence ID" value="KAE8154791.1"/>
    <property type="molecule type" value="Genomic_DNA"/>
</dbReference>
<reference evidence="1 2" key="1">
    <citation type="submission" date="2019-04" db="EMBL/GenBank/DDBJ databases">
        <title>Friends and foes A comparative genomics study of 23 Aspergillus species from section Flavi.</title>
        <authorList>
            <consortium name="DOE Joint Genome Institute"/>
            <person name="Kjaerbolling I."/>
            <person name="Vesth T."/>
            <person name="Frisvad J.C."/>
            <person name="Nybo J.L."/>
            <person name="Theobald S."/>
            <person name="Kildgaard S."/>
            <person name="Isbrandt T."/>
            <person name="Kuo A."/>
            <person name="Sato A."/>
            <person name="Lyhne E.K."/>
            <person name="Kogle M.E."/>
            <person name="Wiebenga A."/>
            <person name="Kun R.S."/>
            <person name="Lubbers R.J."/>
            <person name="Makela M.R."/>
            <person name="Barry K."/>
            <person name="Chovatia M."/>
            <person name="Clum A."/>
            <person name="Daum C."/>
            <person name="Haridas S."/>
            <person name="He G."/>
            <person name="LaButti K."/>
            <person name="Lipzen A."/>
            <person name="Mondo S."/>
            <person name="Riley R."/>
            <person name="Salamov A."/>
            <person name="Simmons B.A."/>
            <person name="Magnuson J.K."/>
            <person name="Henrissat B."/>
            <person name="Mortensen U.H."/>
            <person name="Larsen T.O."/>
            <person name="Devries R.P."/>
            <person name="Grigoriev I.V."/>
            <person name="Machida M."/>
            <person name="Baker S.E."/>
            <person name="Andersen M.R."/>
        </authorList>
    </citation>
    <scope>NUCLEOTIDE SEQUENCE [LARGE SCALE GENOMIC DNA]</scope>
    <source>
        <strain evidence="1 2">IBT 18842</strain>
    </source>
</reference>
<accession>A0A5N6U9H6</accession>